<name>A0A4Y2ED02_ARAVE</name>
<accession>A0A4Y2ED02</accession>
<feature type="transmembrane region" description="Helical" evidence="1">
    <location>
        <begin position="128"/>
        <end position="152"/>
    </location>
</feature>
<reference evidence="2 3" key="1">
    <citation type="journal article" date="2019" name="Sci. Rep.">
        <title>Orb-weaving spider Araneus ventricosus genome elucidates the spidroin gene catalogue.</title>
        <authorList>
            <person name="Kono N."/>
            <person name="Nakamura H."/>
            <person name="Ohtoshi R."/>
            <person name="Moran D.A.P."/>
            <person name="Shinohara A."/>
            <person name="Yoshida Y."/>
            <person name="Fujiwara M."/>
            <person name="Mori M."/>
            <person name="Tomita M."/>
            <person name="Arakawa K."/>
        </authorList>
    </citation>
    <scope>NUCLEOTIDE SEQUENCE [LARGE SCALE GENOMIC DNA]</scope>
</reference>
<dbReference type="AlphaFoldDB" id="A0A4Y2ED02"/>
<comment type="caution">
    <text evidence="2">The sequence shown here is derived from an EMBL/GenBank/DDBJ whole genome shotgun (WGS) entry which is preliminary data.</text>
</comment>
<feature type="transmembrane region" description="Helical" evidence="1">
    <location>
        <begin position="158"/>
        <end position="182"/>
    </location>
</feature>
<evidence type="ECO:0000256" key="1">
    <source>
        <dbReference type="SAM" id="Phobius"/>
    </source>
</evidence>
<sequence length="280" mass="31577">MVLTAFTLSTPFNFVKNTDYALKKHFPCLDGEVNIIQRYVTDEATVDFSLDEIEVCLITMKGKGVPGWDDWTLEIITKIFDAAEPWYYNVGVPQGSRLGPVLWLLVANKVLNMTDIKQETFIQDNRTFLIPWLVCVSMATLLDVFLCVYLTAKDSSDPLHSLLFITDFFFSALNVYCLLCVISQYQEYSAGRGRPEDCIRMEAQPDIHCLRFHWPSFQVLNQPPADQEGVQEDASGGNFLTVPGPTPNPINKCHQSTESVNSCSSTRYIVEICRNESCSG</sequence>
<keyword evidence="1" id="KW-0812">Transmembrane</keyword>
<evidence type="ECO:0000313" key="3">
    <source>
        <dbReference type="Proteomes" id="UP000499080"/>
    </source>
</evidence>
<proteinExistence type="predicted"/>
<dbReference type="PANTHER" id="PTHR36694">
    <property type="entry name" value="PASIFLORA 1, ISOFORM A-RELATED"/>
    <property type="match status" value="1"/>
</dbReference>
<evidence type="ECO:0008006" key="4">
    <source>
        <dbReference type="Google" id="ProtNLM"/>
    </source>
</evidence>
<organism evidence="2 3">
    <name type="scientific">Araneus ventricosus</name>
    <name type="common">Orbweaver spider</name>
    <name type="synonym">Epeira ventricosa</name>
    <dbReference type="NCBI Taxonomy" id="182803"/>
    <lineage>
        <taxon>Eukaryota</taxon>
        <taxon>Metazoa</taxon>
        <taxon>Ecdysozoa</taxon>
        <taxon>Arthropoda</taxon>
        <taxon>Chelicerata</taxon>
        <taxon>Arachnida</taxon>
        <taxon>Araneae</taxon>
        <taxon>Araneomorphae</taxon>
        <taxon>Entelegynae</taxon>
        <taxon>Araneoidea</taxon>
        <taxon>Araneidae</taxon>
        <taxon>Araneus</taxon>
    </lineage>
</organism>
<protein>
    <recommendedName>
        <fullName evidence="4">Reverse transcriptase domain-containing protein</fullName>
    </recommendedName>
</protein>
<dbReference type="PANTHER" id="PTHR36694:SF11">
    <property type="entry name" value="LP21121P-RELATED"/>
    <property type="match status" value="1"/>
</dbReference>
<keyword evidence="1" id="KW-1133">Transmembrane helix</keyword>
<dbReference type="Pfam" id="PF15860">
    <property type="entry name" value="DUF4728"/>
    <property type="match status" value="1"/>
</dbReference>
<dbReference type="OrthoDB" id="6420912at2759"/>
<dbReference type="InterPro" id="IPR031720">
    <property type="entry name" value="DUF4728"/>
</dbReference>
<evidence type="ECO:0000313" key="2">
    <source>
        <dbReference type="EMBL" id="GBM27020.1"/>
    </source>
</evidence>
<dbReference type="EMBL" id="BGPR01000575">
    <property type="protein sequence ID" value="GBM27020.1"/>
    <property type="molecule type" value="Genomic_DNA"/>
</dbReference>
<dbReference type="Proteomes" id="UP000499080">
    <property type="component" value="Unassembled WGS sequence"/>
</dbReference>
<keyword evidence="3" id="KW-1185">Reference proteome</keyword>
<gene>
    <name evidence="2" type="ORF">AVEN_256950_1</name>
</gene>
<keyword evidence="1" id="KW-0472">Membrane</keyword>